<dbReference type="EMBL" id="BMRG01000016">
    <property type="protein sequence ID" value="GGP76149.1"/>
    <property type="molecule type" value="Genomic_DNA"/>
</dbReference>
<dbReference type="PANTHER" id="PTHR43818:SF11">
    <property type="entry name" value="BCDNA.GH03377"/>
    <property type="match status" value="1"/>
</dbReference>
<dbReference type="InterPro" id="IPR036291">
    <property type="entry name" value="NAD(P)-bd_dom_sf"/>
</dbReference>
<dbReference type="AlphaFoldDB" id="A0A918AS48"/>
<accession>A0A918AS48</accession>
<evidence type="ECO:0000259" key="3">
    <source>
        <dbReference type="Pfam" id="PF22725"/>
    </source>
</evidence>
<dbReference type="SUPFAM" id="SSF55347">
    <property type="entry name" value="Glyceraldehyde-3-phosphate dehydrogenase-like, C-terminal domain"/>
    <property type="match status" value="1"/>
</dbReference>
<gene>
    <name evidence="4" type="ORF">GCM10010185_57260</name>
</gene>
<keyword evidence="5" id="KW-1185">Reference proteome</keyword>
<proteinExistence type="predicted"/>
<dbReference type="Pfam" id="PF01408">
    <property type="entry name" value="GFO_IDH_MocA"/>
    <property type="match status" value="1"/>
</dbReference>
<reference evidence="4" key="2">
    <citation type="submission" date="2020-09" db="EMBL/GenBank/DDBJ databases">
        <authorList>
            <person name="Sun Q."/>
            <person name="Ohkuma M."/>
        </authorList>
    </citation>
    <scope>NUCLEOTIDE SEQUENCE</scope>
    <source>
        <strain evidence="4">JCM 3313</strain>
    </source>
</reference>
<reference evidence="4" key="1">
    <citation type="journal article" date="2014" name="Int. J. Syst. Evol. Microbiol.">
        <title>Complete genome sequence of Corynebacterium casei LMG S-19264T (=DSM 44701T), isolated from a smear-ripened cheese.</title>
        <authorList>
            <consortium name="US DOE Joint Genome Institute (JGI-PGF)"/>
            <person name="Walter F."/>
            <person name="Albersmeier A."/>
            <person name="Kalinowski J."/>
            <person name="Ruckert C."/>
        </authorList>
    </citation>
    <scope>NUCLEOTIDE SEQUENCE</scope>
    <source>
        <strain evidence="4">JCM 3313</strain>
    </source>
</reference>
<evidence type="ECO:0000256" key="1">
    <source>
        <dbReference type="ARBA" id="ARBA00023002"/>
    </source>
</evidence>
<dbReference type="Pfam" id="PF22725">
    <property type="entry name" value="GFO_IDH_MocA_C3"/>
    <property type="match status" value="1"/>
</dbReference>
<comment type="caution">
    <text evidence="4">The sequence shown here is derived from an EMBL/GenBank/DDBJ whole genome shotgun (WGS) entry which is preliminary data.</text>
</comment>
<dbReference type="InterPro" id="IPR000683">
    <property type="entry name" value="Gfo/Idh/MocA-like_OxRdtase_N"/>
</dbReference>
<dbReference type="InterPro" id="IPR055170">
    <property type="entry name" value="GFO_IDH_MocA-like_dom"/>
</dbReference>
<feature type="domain" description="GFO/IDH/MocA-like oxidoreductase" evidence="3">
    <location>
        <begin position="159"/>
        <end position="283"/>
    </location>
</feature>
<name>A0A918AS48_9PSEU</name>
<protein>
    <submittedName>
        <fullName evidence="4">Oxidoreductase</fullName>
    </submittedName>
</protein>
<dbReference type="InterPro" id="IPR050463">
    <property type="entry name" value="Gfo/Idh/MocA_oxidrdct_glycsds"/>
</dbReference>
<dbReference type="Gene3D" id="3.30.360.10">
    <property type="entry name" value="Dihydrodipicolinate Reductase, domain 2"/>
    <property type="match status" value="1"/>
</dbReference>
<dbReference type="Gene3D" id="3.40.50.720">
    <property type="entry name" value="NAD(P)-binding Rossmann-like Domain"/>
    <property type="match status" value="1"/>
</dbReference>
<sequence length="378" mass="40055">MPFPANDTKLGLANHSPDRKPCGDGIMARNTTHAIIGCGRVAPNHLDAFSVIPGVTVKWACDRTPEHAAELAGVGGAVKVTDDYREVLADDSVDSVSITVDHAQHAELAAAALRAGKHVLVEKPLAMTAAEGQELVALAESAGLVLSVVSQHRYDPLVVAARRWLRDGLLGRLVSVNTVLQCGRTPAYYQDSYWRGSWAGEGGSALVNQGYHGLDVTRWLCDGLDVVSAAAGTTCLREAMETEDTFAALLRSPSGALVTFSVTVASVVAWRSRITLVGTGGTVVFDLDHPGTLHFAEGGEQLLREVELQRARAVREEPSGIDYYGISHRAQAVDFCESIRTGKPMAASGRAGLETLLLLDELYRVGAGQARPAAVAVG</sequence>
<organism evidence="4 5">
    <name type="scientific">Saccharothrix coeruleofusca</name>
    <dbReference type="NCBI Taxonomy" id="33919"/>
    <lineage>
        <taxon>Bacteria</taxon>
        <taxon>Bacillati</taxon>
        <taxon>Actinomycetota</taxon>
        <taxon>Actinomycetes</taxon>
        <taxon>Pseudonocardiales</taxon>
        <taxon>Pseudonocardiaceae</taxon>
        <taxon>Saccharothrix</taxon>
    </lineage>
</organism>
<evidence type="ECO:0000259" key="2">
    <source>
        <dbReference type="Pfam" id="PF01408"/>
    </source>
</evidence>
<dbReference type="Proteomes" id="UP000639606">
    <property type="component" value="Unassembled WGS sequence"/>
</dbReference>
<dbReference type="GO" id="GO:0000166">
    <property type="term" value="F:nucleotide binding"/>
    <property type="evidence" value="ECO:0007669"/>
    <property type="project" value="InterPro"/>
</dbReference>
<evidence type="ECO:0000313" key="4">
    <source>
        <dbReference type="EMBL" id="GGP76149.1"/>
    </source>
</evidence>
<dbReference type="PANTHER" id="PTHR43818">
    <property type="entry name" value="BCDNA.GH03377"/>
    <property type="match status" value="1"/>
</dbReference>
<feature type="domain" description="Gfo/Idh/MocA-like oxidoreductase N-terminal" evidence="2">
    <location>
        <begin position="34"/>
        <end position="148"/>
    </location>
</feature>
<evidence type="ECO:0000313" key="5">
    <source>
        <dbReference type="Proteomes" id="UP000639606"/>
    </source>
</evidence>
<dbReference type="SUPFAM" id="SSF51735">
    <property type="entry name" value="NAD(P)-binding Rossmann-fold domains"/>
    <property type="match status" value="1"/>
</dbReference>
<dbReference type="GO" id="GO:0016491">
    <property type="term" value="F:oxidoreductase activity"/>
    <property type="evidence" value="ECO:0007669"/>
    <property type="project" value="UniProtKB-KW"/>
</dbReference>
<keyword evidence="1" id="KW-0560">Oxidoreductase</keyword>